<sequence length="111" mass="12034">MSIGRNLLRLCIVVLASGFFQAATAEDPEQSALTVSGLSASVGDDDPRVLYILPWQNPTLPRRPRAELNSQAPELNQPLSPQVLENHRQFRESLNPLVLKPAVNAAGPGQP</sequence>
<comment type="caution">
    <text evidence="2">The sequence shown here is derived from an EMBL/GenBank/DDBJ whole genome shotgun (WGS) entry which is preliminary data.</text>
</comment>
<dbReference type="AlphaFoldDB" id="A0A137SH88"/>
<gene>
    <name evidence="2" type="ORF">J122_681</name>
</gene>
<feature type="chain" id="PRO_5007480599" evidence="1">
    <location>
        <begin position="26"/>
        <end position="111"/>
    </location>
</feature>
<evidence type="ECO:0000256" key="1">
    <source>
        <dbReference type="SAM" id="SignalP"/>
    </source>
</evidence>
<dbReference type="Proteomes" id="UP000070282">
    <property type="component" value="Unassembled WGS sequence"/>
</dbReference>
<dbReference type="PATRIC" id="fig|1306954.6.peg.1631"/>
<organism evidence="2 3">
    <name type="scientific">Marinobacter excellens LAMA 842</name>
    <dbReference type="NCBI Taxonomy" id="1306954"/>
    <lineage>
        <taxon>Bacteria</taxon>
        <taxon>Pseudomonadati</taxon>
        <taxon>Pseudomonadota</taxon>
        <taxon>Gammaproteobacteria</taxon>
        <taxon>Pseudomonadales</taxon>
        <taxon>Marinobacteraceae</taxon>
        <taxon>Marinobacter</taxon>
    </lineage>
</organism>
<feature type="signal peptide" evidence="1">
    <location>
        <begin position="1"/>
        <end position="25"/>
    </location>
</feature>
<evidence type="ECO:0000313" key="3">
    <source>
        <dbReference type="Proteomes" id="UP000070282"/>
    </source>
</evidence>
<evidence type="ECO:0000313" key="2">
    <source>
        <dbReference type="EMBL" id="KXO11805.1"/>
    </source>
</evidence>
<dbReference type="EMBL" id="LOCO01000002">
    <property type="protein sequence ID" value="KXO11805.1"/>
    <property type="molecule type" value="Genomic_DNA"/>
</dbReference>
<keyword evidence="3" id="KW-1185">Reference proteome</keyword>
<keyword evidence="1" id="KW-0732">Signal</keyword>
<proteinExistence type="predicted"/>
<dbReference type="RefSeq" id="WP_156471715.1">
    <property type="nucleotide sequence ID" value="NZ_LOCO01000002.1"/>
</dbReference>
<reference evidence="3" key="1">
    <citation type="submission" date="2015-12" db="EMBL/GenBank/DDBJ databases">
        <authorList>
            <person name="Lima A."/>
            <person name="Farahani Zayas N."/>
            <person name="Castro Da Silva M.A."/>
            <person name="Cabral A."/>
            <person name="Pessatti M.L."/>
        </authorList>
    </citation>
    <scope>NUCLEOTIDE SEQUENCE [LARGE SCALE GENOMIC DNA]</scope>
    <source>
        <strain evidence="3">LAMA 842</strain>
    </source>
</reference>
<accession>A0A137SH88</accession>
<name>A0A137SH88_9GAMM</name>
<protein>
    <submittedName>
        <fullName evidence="2">Uncharacterized protein</fullName>
    </submittedName>
</protein>